<dbReference type="EMBL" id="LFIW01002614">
    <property type="protein sequence ID" value="KZL65567.1"/>
    <property type="molecule type" value="Genomic_DNA"/>
</dbReference>
<dbReference type="AlphaFoldDB" id="A0A166NDN1"/>
<feature type="non-terminal residue" evidence="2">
    <location>
        <position position="1"/>
    </location>
</feature>
<comment type="caution">
    <text evidence="2">The sequence shown here is derived from an EMBL/GenBank/DDBJ whole genome shotgun (WGS) entry which is preliminary data.</text>
</comment>
<feature type="region of interest" description="Disordered" evidence="1">
    <location>
        <begin position="43"/>
        <end position="140"/>
    </location>
</feature>
<evidence type="ECO:0000256" key="1">
    <source>
        <dbReference type="SAM" id="MobiDB-lite"/>
    </source>
</evidence>
<evidence type="ECO:0000313" key="3">
    <source>
        <dbReference type="Proteomes" id="UP000076584"/>
    </source>
</evidence>
<name>A0A166NDN1_COLIC</name>
<feature type="compositionally biased region" description="Polar residues" evidence="1">
    <location>
        <begin position="76"/>
        <end position="99"/>
    </location>
</feature>
<dbReference type="Proteomes" id="UP000076584">
    <property type="component" value="Unassembled WGS sequence"/>
</dbReference>
<reference evidence="2 3" key="1">
    <citation type="submission" date="2015-06" db="EMBL/GenBank/DDBJ databases">
        <title>Survival trade-offs in plant roots during colonization by closely related pathogenic and mutualistic fungi.</title>
        <authorList>
            <person name="Hacquard S."/>
            <person name="Kracher B."/>
            <person name="Hiruma K."/>
            <person name="Weinman A."/>
            <person name="Muench P."/>
            <person name="Garrido Oter R."/>
            <person name="Ver Loren van Themaat E."/>
            <person name="Dallerey J.-F."/>
            <person name="Damm U."/>
            <person name="Henrissat B."/>
            <person name="Lespinet O."/>
            <person name="Thon M."/>
            <person name="Kemen E."/>
            <person name="McHardy A.C."/>
            <person name="Schulze-Lefert P."/>
            <person name="O'Connell R.J."/>
        </authorList>
    </citation>
    <scope>NUCLEOTIDE SEQUENCE [LARGE SCALE GENOMIC DNA]</scope>
    <source>
        <strain evidence="2 3">MAFF 238704</strain>
    </source>
</reference>
<organism evidence="2 3">
    <name type="scientific">Colletotrichum incanum</name>
    <name type="common">Soybean anthracnose fungus</name>
    <dbReference type="NCBI Taxonomy" id="1573173"/>
    <lineage>
        <taxon>Eukaryota</taxon>
        <taxon>Fungi</taxon>
        <taxon>Dikarya</taxon>
        <taxon>Ascomycota</taxon>
        <taxon>Pezizomycotina</taxon>
        <taxon>Sordariomycetes</taxon>
        <taxon>Hypocreomycetidae</taxon>
        <taxon>Glomerellales</taxon>
        <taxon>Glomerellaceae</taxon>
        <taxon>Colletotrichum</taxon>
        <taxon>Colletotrichum spaethianum species complex</taxon>
    </lineage>
</organism>
<proteinExistence type="predicted"/>
<feature type="compositionally biased region" description="Polar residues" evidence="1">
    <location>
        <begin position="8"/>
        <end position="30"/>
    </location>
</feature>
<sequence>LDKPRPHTITTSSVRASFQNPQPCNTSPSSGFLGIHPVGSIYIKPRASSPQPSSPPFWQLHEHSPTVTSQRKKEQTPSSPTHEPSPCLSSFLVSITTPLVTRPRSGPTNWSERSCMRRSLTRRHSARETFPRRRASSSPA</sequence>
<evidence type="ECO:0000313" key="2">
    <source>
        <dbReference type="EMBL" id="KZL65567.1"/>
    </source>
</evidence>
<feature type="region of interest" description="Disordered" evidence="1">
    <location>
        <begin position="1"/>
        <end position="31"/>
    </location>
</feature>
<gene>
    <name evidence="2" type="ORF">CI238_06294</name>
</gene>
<accession>A0A166NDN1</accession>
<protein>
    <submittedName>
        <fullName evidence="2">Uncharacterized protein</fullName>
    </submittedName>
</protein>
<keyword evidence="3" id="KW-1185">Reference proteome</keyword>